<dbReference type="CDD" id="cd06170">
    <property type="entry name" value="LuxR_C_like"/>
    <property type="match status" value="1"/>
</dbReference>
<name>A0A543KAB1_9RHOB</name>
<evidence type="ECO:0000313" key="7">
    <source>
        <dbReference type="Proteomes" id="UP000320582"/>
    </source>
</evidence>
<dbReference type="AlphaFoldDB" id="A0A543KAB1"/>
<dbReference type="Proteomes" id="UP000320582">
    <property type="component" value="Unassembled WGS sequence"/>
</dbReference>
<dbReference type="PRINTS" id="PR00038">
    <property type="entry name" value="HTHLUXR"/>
</dbReference>
<dbReference type="PROSITE" id="PS50043">
    <property type="entry name" value="HTH_LUXR_2"/>
    <property type="match status" value="1"/>
</dbReference>
<dbReference type="InterPro" id="IPR001789">
    <property type="entry name" value="Sig_transdc_resp-reg_receiver"/>
</dbReference>
<dbReference type="InterPro" id="IPR051015">
    <property type="entry name" value="EvgA-like"/>
</dbReference>
<organism evidence="6 7">
    <name type="scientific">Roseinatronobacter monicus</name>
    <dbReference type="NCBI Taxonomy" id="393481"/>
    <lineage>
        <taxon>Bacteria</taxon>
        <taxon>Pseudomonadati</taxon>
        <taxon>Pseudomonadota</taxon>
        <taxon>Alphaproteobacteria</taxon>
        <taxon>Rhodobacterales</taxon>
        <taxon>Paracoccaceae</taxon>
        <taxon>Roseinatronobacter</taxon>
    </lineage>
</organism>
<feature type="modified residue" description="4-aspartylphosphate" evidence="3">
    <location>
        <position position="53"/>
    </location>
</feature>
<keyword evidence="2" id="KW-0238">DNA-binding</keyword>
<dbReference type="SUPFAM" id="SSF52172">
    <property type="entry name" value="CheY-like"/>
    <property type="match status" value="1"/>
</dbReference>
<evidence type="ECO:0000256" key="2">
    <source>
        <dbReference type="ARBA" id="ARBA00023125"/>
    </source>
</evidence>
<sequence length="212" mass="23360">MRLLIADDHMLLRDTLCSFLEQEHDIEIVTAGTIDEATQILARAERFDLVLLDYSMPGMNALEGLDAILKMPDAPPVALFSGMAPRAAVERAFLMGVQGFLHKSMTASSLLNAIRFMALGERYVPVDLLTETDPQSEGPLCAAPNVPERPKLTTRENEVLKALCDGKTNKEIARILKLSEPTIKLHVKTLCRRLGVSNRTQAVMAALTHGWP</sequence>
<dbReference type="SUPFAM" id="SSF46894">
    <property type="entry name" value="C-terminal effector domain of the bipartite response regulators"/>
    <property type="match status" value="1"/>
</dbReference>
<feature type="domain" description="HTH luxR-type" evidence="4">
    <location>
        <begin position="145"/>
        <end position="210"/>
    </location>
</feature>
<dbReference type="InterPro" id="IPR000792">
    <property type="entry name" value="Tscrpt_reg_LuxR_C"/>
</dbReference>
<protein>
    <submittedName>
        <fullName evidence="6">LuxR family two component transcriptional regulator</fullName>
    </submittedName>
</protein>
<dbReference type="Gene3D" id="3.40.50.2300">
    <property type="match status" value="1"/>
</dbReference>
<keyword evidence="7" id="KW-1185">Reference proteome</keyword>
<evidence type="ECO:0000256" key="1">
    <source>
        <dbReference type="ARBA" id="ARBA00022553"/>
    </source>
</evidence>
<proteinExistence type="predicted"/>
<reference evidence="6 7" key="1">
    <citation type="submission" date="2019-06" db="EMBL/GenBank/DDBJ databases">
        <title>Genomic Encyclopedia of Archaeal and Bacterial Type Strains, Phase II (KMG-II): from individual species to whole genera.</title>
        <authorList>
            <person name="Goeker M."/>
        </authorList>
    </citation>
    <scope>NUCLEOTIDE SEQUENCE [LARGE SCALE GENOMIC DNA]</scope>
    <source>
        <strain evidence="6 7">DSM 18423</strain>
    </source>
</reference>
<dbReference type="Gene3D" id="1.10.10.10">
    <property type="entry name" value="Winged helix-like DNA-binding domain superfamily/Winged helix DNA-binding domain"/>
    <property type="match status" value="1"/>
</dbReference>
<dbReference type="GO" id="GO:0006355">
    <property type="term" value="P:regulation of DNA-templated transcription"/>
    <property type="evidence" value="ECO:0007669"/>
    <property type="project" value="InterPro"/>
</dbReference>
<dbReference type="InterPro" id="IPR058245">
    <property type="entry name" value="NreC/VraR/RcsB-like_REC"/>
</dbReference>
<dbReference type="Pfam" id="PF00072">
    <property type="entry name" value="Response_reg"/>
    <property type="match status" value="1"/>
</dbReference>
<dbReference type="OrthoDB" id="3679796at2"/>
<comment type="caution">
    <text evidence="6">The sequence shown here is derived from an EMBL/GenBank/DDBJ whole genome shotgun (WGS) entry which is preliminary data.</text>
</comment>
<feature type="domain" description="Response regulatory" evidence="5">
    <location>
        <begin position="2"/>
        <end position="118"/>
    </location>
</feature>
<accession>A0A543KAB1</accession>
<evidence type="ECO:0000313" key="6">
    <source>
        <dbReference type="EMBL" id="TQM92035.1"/>
    </source>
</evidence>
<evidence type="ECO:0000259" key="5">
    <source>
        <dbReference type="PROSITE" id="PS50110"/>
    </source>
</evidence>
<dbReference type="InterPro" id="IPR036388">
    <property type="entry name" value="WH-like_DNA-bd_sf"/>
</dbReference>
<dbReference type="CDD" id="cd17535">
    <property type="entry name" value="REC_NarL-like"/>
    <property type="match status" value="1"/>
</dbReference>
<dbReference type="InterPro" id="IPR011006">
    <property type="entry name" value="CheY-like_superfamily"/>
</dbReference>
<dbReference type="GO" id="GO:0000160">
    <property type="term" value="P:phosphorelay signal transduction system"/>
    <property type="evidence" value="ECO:0007669"/>
    <property type="project" value="InterPro"/>
</dbReference>
<evidence type="ECO:0000256" key="3">
    <source>
        <dbReference type="PROSITE-ProRule" id="PRU00169"/>
    </source>
</evidence>
<dbReference type="InterPro" id="IPR016032">
    <property type="entry name" value="Sig_transdc_resp-reg_C-effctor"/>
</dbReference>
<dbReference type="GO" id="GO:0003677">
    <property type="term" value="F:DNA binding"/>
    <property type="evidence" value="ECO:0007669"/>
    <property type="project" value="UniProtKB-KW"/>
</dbReference>
<dbReference type="SMART" id="SM00421">
    <property type="entry name" value="HTH_LUXR"/>
    <property type="match status" value="1"/>
</dbReference>
<dbReference type="Pfam" id="PF00196">
    <property type="entry name" value="GerE"/>
    <property type="match status" value="1"/>
</dbReference>
<dbReference type="SMART" id="SM00448">
    <property type="entry name" value="REC"/>
    <property type="match status" value="1"/>
</dbReference>
<dbReference type="RefSeq" id="WP_142079801.1">
    <property type="nucleotide sequence ID" value="NZ_VFPT01000001.1"/>
</dbReference>
<dbReference type="PROSITE" id="PS50110">
    <property type="entry name" value="RESPONSE_REGULATORY"/>
    <property type="match status" value="1"/>
</dbReference>
<dbReference type="PANTHER" id="PTHR45566">
    <property type="entry name" value="HTH-TYPE TRANSCRIPTIONAL REGULATOR YHJB-RELATED"/>
    <property type="match status" value="1"/>
</dbReference>
<dbReference type="EMBL" id="VFPT01000001">
    <property type="protein sequence ID" value="TQM92035.1"/>
    <property type="molecule type" value="Genomic_DNA"/>
</dbReference>
<dbReference type="PANTHER" id="PTHR45566:SF1">
    <property type="entry name" value="HTH-TYPE TRANSCRIPTIONAL REGULATOR YHJB-RELATED"/>
    <property type="match status" value="1"/>
</dbReference>
<evidence type="ECO:0000259" key="4">
    <source>
        <dbReference type="PROSITE" id="PS50043"/>
    </source>
</evidence>
<keyword evidence="1 3" id="KW-0597">Phosphoprotein</keyword>
<gene>
    <name evidence="6" type="ORF">BD293_0621</name>
</gene>